<sequence>MGETSINYLFPPDRIEELPTWRFVLHFKAPFLFRGKKIQQAVTALKQQKWKAIEFPCDLDDLEYDSGNKVFSIPVEVPEARREMPNSLEDYESDVWKIYGNMIECGFGDLYYEAIDFQE</sequence>
<dbReference type="RefSeq" id="WP_145113494.1">
    <property type="nucleotide sequence ID" value="NZ_CP036277.1"/>
</dbReference>
<name>A0A517QCY7_9PLAN</name>
<proteinExistence type="predicted"/>
<gene>
    <name evidence="1" type="ORF">Enr10x_48360</name>
</gene>
<accession>A0A517QCY7</accession>
<dbReference type="AlphaFoldDB" id="A0A517QCY7"/>
<accession>A0A518ACU7</accession>
<reference evidence="1 2" key="1">
    <citation type="submission" date="2019-03" db="EMBL/GenBank/DDBJ databases">
        <title>Deep-cultivation of Planctomycetes and their phenomic and genomic characterization uncovers novel biology.</title>
        <authorList>
            <person name="Wiegand S."/>
            <person name="Jogler M."/>
            <person name="Boedeker C."/>
            <person name="Pinto D."/>
            <person name="Vollmers J."/>
            <person name="Rivas-Marin E."/>
            <person name="Kohn T."/>
            <person name="Peeters S.H."/>
            <person name="Heuer A."/>
            <person name="Rast P."/>
            <person name="Oberbeckmann S."/>
            <person name="Bunk B."/>
            <person name="Jeske O."/>
            <person name="Meyerdierks A."/>
            <person name="Storesund J.E."/>
            <person name="Kallscheuer N."/>
            <person name="Luecker S."/>
            <person name="Lage O.M."/>
            <person name="Pohl T."/>
            <person name="Merkel B.J."/>
            <person name="Hornburger P."/>
            <person name="Mueller R.-W."/>
            <person name="Bruemmer F."/>
            <person name="Labrenz M."/>
            <person name="Spormann A.M."/>
            <person name="Op den Camp H."/>
            <person name="Overmann J."/>
            <person name="Amann R."/>
            <person name="Jetten M.S.M."/>
            <person name="Mascher T."/>
            <person name="Medema M.H."/>
            <person name="Devos D.P."/>
            <person name="Kaster A.-K."/>
            <person name="Ovreas L."/>
            <person name="Rohde M."/>
            <person name="Galperin M.Y."/>
            <person name="Jogler C."/>
        </authorList>
    </citation>
    <scope>NUCLEOTIDE SEQUENCE [LARGE SCALE GENOMIC DNA]</scope>
    <source>
        <strain evidence="1 2">Enr10</strain>
    </source>
</reference>
<protein>
    <submittedName>
        <fullName evidence="1">Uncharacterized protein</fullName>
    </submittedName>
</protein>
<keyword evidence="2" id="KW-1185">Reference proteome</keyword>
<organism evidence="1 2">
    <name type="scientific">Gimesia panareensis</name>
    <dbReference type="NCBI Taxonomy" id="2527978"/>
    <lineage>
        <taxon>Bacteria</taxon>
        <taxon>Pseudomonadati</taxon>
        <taxon>Planctomycetota</taxon>
        <taxon>Planctomycetia</taxon>
        <taxon>Planctomycetales</taxon>
        <taxon>Planctomycetaceae</taxon>
        <taxon>Gimesia</taxon>
    </lineage>
</organism>
<dbReference type="Proteomes" id="UP000315647">
    <property type="component" value="Chromosome"/>
</dbReference>
<evidence type="ECO:0000313" key="1">
    <source>
        <dbReference type="EMBL" id="QDT29481.1"/>
    </source>
</evidence>
<dbReference type="EMBL" id="CP037421">
    <property type="protein sequence ID" value="QDT29481.1"/>
    <property type="molecule type" value="Genomic_DNA"/>
</dbReference>
<evidence type="ECO:0000313" key="2">
    <source>
        <dbReference type="Proteomes" id="UP000315647"/>
    </source>
</evidence>